<organism evidence="1 2">
    <name type="scientific">Plakobranchus ocellatus</name>
    <dbReference type="NCBI Taxonomy" id="259542"/>
    <lineage>
        <taxon>Eukaryota</taxon>
        <taxon>Metazoa</taxon>
        <taxon>Spiralia</taxon>
        <taxon>Lophotrochozoa</taxon>
        <taxon>Mollusca</taxon>
        <taxon>Gastropoda</taxon>
        <taxon>Heterobranchia</taxon>
        <taxon>Euthyneura</taxon>
        <taxon>Panpulmonata</taxon>
        <taxon>Sacoglossa</taxon>
        <taxon>Placobranchoidea</taxon>
        <taxon>Plakobranchidae</taxon>
        <taxon>Plakobranchus</taxon>
    </lineage>
</organism>
<protein>
    <submittedName>
        <fullName evidence="1">LINE-1 retrotransposable element orf2 protein</fullName>
    </submittedName>
</protein>
<evidence type="ECO:0000313" key="2">
    <source>
        <dbReference type="Proteomes" id="UP000735302"/>
    </source>
</evidence>
<proteinExistence type="predicted"/>
<comment type="caution">
    <text evidence="1">The sequence shown here is derived from an EMBL/GenBank/DDBJ whole genome shotgun (WGS) entry which is preliminary data.</text>
</comment>
<name>A0AAV4BID4_9GAST</name>
<dbReference type="PANTHER" id="PTHR19446">
    <property type="entry name" value="REVERSE TRANSCRIPTASES"/>
    <property type="match status" value="1"/>
</dbReference>
<dbReference type="Proteomes" id="UP000735302">
    <property type="component" value="Unassembled WGS sequence"/>
</dbReference>
<dbReference type="AlphaFoldDB" id="A0AAV4BID4"/>
<dbReference type="EMBL" id="BLXT01004995">
    <property type="protein sequence ID" value="GFO18825.1"/>
    <property type="molecule type" value="Genomic_DNA"/>
</dbReference>
<accession>A0AAV4BID4</accession>
<reference evidence="1 2" key="1">
    <citation type="journal article" date="2021" name="Elife">
        <title>Chloroplast acquisition without the gene transfer in kleptoplastic sea slugs, Plakobranchus ocellatus.</title>
        <authorList>
            <person name="Maeda T."/>
            <person name="Takahashi S."/>
            <person name="Yoshida T."/>
            <person name="Shimamura S."/>
            <person name="Takaki Y."/>
            <person name="Nagai Y."/>
            <person name="Toyoda A."/>
            <person name="Suzuki Y."/>
            <person name="Arimoto A."/>
            <person name="Ishii H."/>
            <person name="Satoh N."/>
            <person name="Nishiyama T."/>
            <person name="Hasebe M."/>
            <person name="Maruyama T."/>
            <person name="Minagawa J."/>
            <person name="Obokata J."/>
            <person name="Shigenobu S."/>
        </authorList>
    </citation>
    <scope>NUCLEOTIDE SEQUENCE [LARGE SCALE GENOMIC DNA]</scope>
</reference>
<sequence length="336" mass="38680">MVQWNIRSFRSNFEEMKLLLNRSQSVVVALQECRLGEGQSPPRGYALLLLQVNKSNESAAGPDGVYYQLVRYFHESCLHILLKLFNNIWTTGDIFPSRTEASMIPIPKAGKNPSDPSNYRPIALTRSLCKTLERMSGEDYGSVVYGSAKKHVLRALDPIHRQSLRIALGAFRKSPIKSLYAEAGEPSLEHRRTKLALNYKIILKLKSLPRNPCHDIVFLKIRCLTFLLIQSQNLIFIINTFEHIKNANINLNTIDNQYVQCPPPCDEHQVHVDISLTKQKKEDTSEVDYQKEFFRIKENFSNHYAVVFIQTALNWRKSLRPQPIFRNAQTARRQIA</sequence>
<keyword evidence="2" id="KW-1185">Reference proteome</keyword>
<gene>
    <name evidence="1" type="ORF">PoB_004533000</name>
</gene>
<evidence type="ECO:0000313" key="1">
    <source>
        <dbReference type="EMBL" id="GFO18825.1"/>
    </source>
</evidence>